<evidence type="ECO:0000259" key="5">
    <source>
        <dbReference type="SMART" id="SM00478"/>
    </source>
</evidence>
<dbReference type="Pfam" id="PF00730">
    <property type="entry name" value="HhH-GPD"/>
    <property type="match status" value="1"/>
</dbReference>
<dbReference type="InterPro" id="IPR003265">
    <property type="entry name" value="HhH-GPD_domain"/>
</dbReference>
<dbReference type="CDD" id="cd00056">
    <property type="entry name" value="ENDO3c"/>
    <property type="match status" value="1"/>
</dbReference>
<dbReference type="EC" id="3.2.2.21" evidence="2"/>
<dbReference type="InterPro" id="IPR051912">
    <property type="entry name" value="Alkylbase_DNA_Glycosylase/TA"/>
</dbReference>
<dbReference type="SMART" id="SM00478">
    <property type="entry name" value="ENDO3c"/>
    <property type="match status" value="1"/>
</dbReference>
<accession>A0ABV0LZ37</accession>
<keyword evidence="7" id="KW-1185">Reference proteome</keyword>
<keyword evidence="4" id="KW-0234">DNA repair</keyword>
<evidence type="ECO:0000256" key="2">
    <source>
        <dbReference type="ARBA" id="ARBA00012000"/>
    </source>
</evidence>
<evidence type="ECO:0000313" key="7">
    <source>
        <dbReference type="Proteomes" id="UP001496627"/>
    </source>
</evidence>
<dbReference type="SUPFAM" id="SSF48150">
    <property type="entry name" value="DNA-glycosylase"/>
    <property type="match status" value="1"/>
</dbReference>
<reference evidence="6 7" key="1">
    <citation type="submission" date="2024-05" db="EMBL/GenBank/DDBJ databases">
        <title>Neorhizobium sp. Rsf11, a plant growth promoting and heavy metal resistant PAH-degrader.</title>
        <authorList>
            <person name="Golubev S.N."/>
            <person name="Muratova A.Y."/>
            <person name="Markelova M.I."/>
        </authorList>
    </citation>
    <scope>NUCLEOTIDE SEQUENCE [LARGE SCALE GENOMIC DNA]</scope>
    <source>
        <strain evidence="6 7">Rsf11</strain>
    </source>
</reference>
<feature type="domain" description="HhH-GPD" evidence="5">
    <location>
        <begin position="73"/>
        <end position="221"/>
    </location>
</feature>
<proteinExistence type="predicted"/>
<dbReference type="Proteomes" id="UP001496627">
    <property type="component" value="Unassembled WGS sequence"/>
</dbReference>
<evidence type="ECO:0000256" key="1">
    <source>
        <dbReference type="ARBA" id="ARBA00000086"/>
    </source>
</evidence>
<dbReference type="PANTHER" id="PTHR43003">
    <property type="entry name" value="DNA-3-METHYLADENINE GLYCOSYLASE"/>
    <property type="match status" value="1"/>
</dbReference>
<sequence length="232" mass="24937">MASSAMLFDKRPWERLNGLMNAIRDHSDIEAGLDALVRLDPRLGAVVEASGPVPLRLSRPGFEGLASIIVSQMVSRASAEAIWRRITAAGPVTAADYAALSPDVVATFGLSRAKAAALLNLSTAISEGRFDLDSIGKFETAEAIRRITALPGIGPWTAEVYLMFCSGHRDIFPAGDVALQAAVAHAFGLEARPLAKSLASMAEIWSPWRSVAARLFWAYYAAKMRRTVTPLV</sequence>
<dbReference type="PANTHER" id="PTHR43003:SF13">
    <property type="entry name" value="DNA-3-METHYLADENINE GLYCOSYLASE 2"/>
    <property type="match status" value="1"/>
</dbReference>
<evidence type="ECO:0000313" key="6">
    <source>
        <dbReference type="EMBL" id="MEQ1404861.1"/>
    </source>
</evidence>
<dbReference type="Gene3D" id="1.10.1670.40">
    <property type="match status" value="1"/>
</dbReference>
<comment type="caution">
    <text evidence="6">The sequence shown here is derived from an EMBL/GenBank/DDBJ whole genome shotgun (WGS) entry which is preliminary data.</text>
</comment>
<name>A0ABV0LZ37_9HYPH</name>
<dbReference type="InterPro" id="IPR011257">
    <property type="entry name" value="DNA_glycosylase"/>
</dbReference>
<keyword evidence="3" id="KW-0227">DNA damage</keyword>
<dbReference type="Gene3D" id="1.10.340.30">
    <property type="entry name" value="Hypothetical protein, domain 2"/>
    <property type="match status" value="1"/>
</dbReference>
<dbReference type="EMBL" id="JBEAAL010000003">
    <property type="protein sequence ID" value="MEQ1404861.1"/>
    <property type="molecule type" value="Genomic_DNA"/>
</dbReference>
<comment type="catalytic activity">
    <reaction evidence="1">
        <text>Hydrolysis of alkylated DNA, releasing 3-methyladenine, 3-methylguanine, 7-methylguanine and 7-methyladenine.</text>
        <dbReference type="EC" id="3.2.2.21"/>
    </reaction>
</comment>
<protein>
    <recommendedName>
        <fullName evidence="2">DNA-3-methyladenine glycosylase II</fullName>
        <ecNumber evidence="2">3.2.2.21</ecNumber>
    </recommendedName>
</protein>
<evidence type="ECO:0000256" key="4">
    <source>
        <dbReference type="ARBA" id="ARBA00023204"/>
    </source>
</evidence>
<organism evidence="6 7">
    <name type="scientific">Neorhizobium phenanthreniclasticum</name>
    <dbReference type="NCBI Taxonomy" id="3157917"/>
    <lineage>
        <taxon>Bacteria</taxon>
        <taxon>Pseudomonadati</taxon>
        <taxon>Pseudomonadota</taxon>
        <taxon>Alphaproteobacteria</taxon>
        <taxon>Hyphomicrobiales</taxon>
        <taxon>Rhizobiaceae</taxon>
        <taxon>Rhizobium/Agrobacterium group</taxon>
        <taxon>Neorhizobium</taxon>
    </lineage>
</organism>
<gene>
    <name evidence="6" type="ORF">ABK249_07945</name>
</gene>
<evidence type="ECO:0000256" key="3">
    <source>
        <dbReference type="ARBA" id="ARBA00022763"/>
    </source>
</evidence>